<reference evidence="4" key="3">
    <citation type="submission" date="2025-09" db="UniProtKB">
        <authorList>
            <consortium name="Ensembl"/>
        </authorList>
    </citation>
    <scope>IDENTIFICATION</scope>
</reference>
<evidence type="ECO:0000313" key="4">
    <source>
        <dbReference type="Ensembl" id="ENSMLUP00000006193.2"/>
    </source>
</evidence>
<dbReference type="InterPro" id="IPR008625">
    <property type="entry name" value="GAGE_fam"/>
</dbReference>
<reference evidence="4 5" key="1">
    <citation type="journal article" date="2011" name="Nature">
        <title>A high-resolution map of human evolutionary constraint using 29 mammals.</title>
        <authorList>
            <person name="Lindblad-Toh K."/>
            <person name="Garber M."/>
            <person name="Zuk O."/>
            <person name="Lin M.F."/>
            <person name="Parker B.J."/>
            <person name="Washietl S."/>
            <person name="Kheradpour P."/>
            <person name="Ernst J."/>
            <person name="Jordan G."/>
            <person name="Mauceli E."/>
            <person name="Ward L.D."/>
            <person name="Lowe C.B."/>
            <person name="Holloway A.K."/>
            <person name="Clamp M."/>
            <person name="Gnerre S."/>
            <person name="Alfoldi J."/>
            <person name="Beal K."/>
            <person name="Chang J."/>
            <person name="Clawson H."/>
            <person name="Cuff J."/>
            <person name="Di Palma F."/>
            <person name="Fitzgerald S."/>
            <person name="Flicek P."/>
            <person name="Guttman M."/>
            <person name="Hubisz M.J."/>
            <person name="Jaffe D.B."/>
            <person name="Jungreis I."/>
            <person name="Kent W.J."/>
            <person name="Kostka D."/>
            <person name="Lara M."/>
            <person name="Martins A.L."/>
            <person name="Massingham T."/>
            <person name="Moltke I."/>
            <person name="Raney B.J."/>
            <person name="Rasmussen M.D."/>
            <person name="Robinson J."/>
            <person name="Stark A."/>
            <person name="Vilella A.J."/>
            <person name="Wen J."/>
            <person name="Xie X."/>
            <person name="Zody M.C."/>
            <person name="Baldwin J."/>
            <person name="Bloom T."/>
            <person name="Chin C.W."/>
            <person name="Heiman D."/>
            <person name="Nicol R."/>
            <person name="Nusbaum C."/>
            <person name="Young S."/>
            <person name="Wilkinson J."/>
            <person name="Worley K.C."/>
            <person name="Kovar C.L."/>
            <person name="Muzny D.M."/>
            <person name="Gibbs R.A."/>
            <person name="Cree A."/>
            <person name="Dihn H.H."/>
            <person name="Fowler G."/>
            <person name="Jhangiani S."/>
            <person name="Joshi V."/>
            <person name="Lee S."/>
            <person name="Lewis L.R."/>
            <person name="Nazareth L.V."/>
            <person name="Okwuonu G."/>
            <person name="Santibanez J."/>
            <person name="Warren W.C."/>
            <person name="Mardis E.R."/>
            <person name="Weinstock G.M."/>
            <person name="Wilson R.K."/>
            <person name="Delehaunty K."/>
            <person name="Dooling D."/>
            <person name="Fronik C."/>
            <person name="Fulton L."/>
            <person name="Fulton B."/>
            <person name="Graves T."/>
            <person name="Minx P."/>
            <person name="Sodergren E."/>
            <person name="Birney E."/>
            <person name="Margulies E.H."/>
            <person name="Herrero J."/>
            <person name="Green E.D."/>
            <person name="Haussler D."/>
            <person name="Siepel A."/>
            <person name="Goldman N."/>
            <person name="Pollard K.S."/>
            <person name="Pedersen J.S."/>
            <person name="Lander E.S."/>
            <person name="Kellis M."/>
        </authorList>
    </citation>
    <scope>NUCLEOTIDE SEQUENCE [LARGE SCALE GENOMIC DNA]</scope>
</reference>
<evidence type="ECO:0000256" key="1">
    <source>
        <dbReference type="ARBA" id="ARBA00007043"/>
    </source>
</evidence>
<feature type="region of interest" description="Disordered" evidence="2">
    <location>
        <begin position="1"/>
        <end position="114"/>
    </location>
</feature>
<accession>G1P7T0</accession>
<evidence type="ECO:0000313" key="5">
    <source>
        <dbReference type="Proteomes" id="UP000001074"/>
    </source>
</evidence>
<reference evidence="4" key="2">
    <citation type="submission" date="2025-08" db="UniProtKB">
        <authorList>
            <consortium name="Ensembl"/>
        </authorList>
    </citation>
    <scope>IDENTIFICATION</scope>
</reference>
<dbReference type="Ensembl" id="ENSMLUT00000006783.2">
    <property type="protein sequence ID" value="ENSMLUP00000006193.2"/>
    <property type="gene ID" value="ENSMLUG00000006789.2"/>
</dbReference>
<evidence type="ECO:0000259" key="3">
    <source>
        <dbReference type="SMART" id="SM01379"/>
    </source>
</evidence>
<dbReference type="Pfam" id="PF05831">
    <property type="entry name" value="GAGE"/>
    <property type="match status" value="1"/>
</dbReference>
<dbReference type="GeneTree" id="ENSGT00940000153097"/>
<dbReference type="InParanoid" id="G1P7T0"/>
<evidence type="ECO:0000256" key="2">
    <source>
        <dbReference type="SAM" id="MobiDB-lite"/>
    </source>
</evidence>
<dbReference type="InterPro" id="IPR031320">
    <property type="entry name" value="GAGE"/>
</dbReference>
<dbReference type="PANTHER" id="PTHR14047">
    <property type="entry name" value="P ANTIGEN FAMILY MEMBER 5-RELATED"/>
    <property type="match status" value="1"/>
</dbReference>
<dbReference type="eggNOG" id="ENOG502TF3A">
    <property type="taxonomic scope" value="Eukaryota"/>
</dbReference>
<dbReference type="EMBL" id="AAPE02000738">
    <property type="status" value="NOT_ANNOTATED_CDS"/>
    <property type="molecule type" value="Genomic_DNA"/>
</dbReference>
<comment type="similarity">
    <text evidence="1">Belongs to the GAGE family.</text>
</comment>
<sequence>MSRHVTPRLDWSSILVEDEESDQPVGAVVDQQPRDEQPQQEEPPTESQDITPDEEKADAGAPEVQGTDLEADLQELAKPMTGAEGGDDPEVIGHACANPEPIEMPETGEGKPAI</sequence>
<dbReference type="FunCoup" id="G1P7T0">
    <property type="interactions" value="32"/>
</dbReference>
<dbReference type="Proteomes" id="UP000001074">
    <property type="component" value="Unassembled WGS sequence"/>
</dbReference>
<proteinExistence type="inferred from homology"/>
<name>G1P7T0_MYOLU</name>
<keyword evidence="5" id="KW-1185">Reference proteome</keyword>
<dbReference type="AlphaFoldDB" id="G1P7T0"/>
<dbReference type="HOGENOM" id="CLU_150116_2_0_1"/>
<dbReference type="SMART" id="SM01379">
    <property type="entry name" value="GAGE"/>
    <property type="match status" value="1"/>
</dbReference>
<protein>
    <recommendedName>
        <fullName evidence="3">GAGE domain-containing protein</fullName>
    </recommendedName>
</protein>
<feature type="compositionally biased region" description="Low complexity" evidence="2">
    <location>
        <begin position="40"/>
        <end position="49"/>
    </location>
</feature>
<organism evidence="4 5">
    <name type="scientific">Myotis lucifugus</name>
    <name type="common">Little brown bat</name>
    <dbReference type="NCBI Taxonomy" id="59463"/>
    <lineage>
        <taxon>Eukaryota</taxon>
        <taxon>Metazoa</taxon>
        <taxon>Chordata</taxon>
        <taxon>Craniata</taxon>
        <taxon>Vertebrata</taxon>
        <taxon>Euteleostomi</taxon>
        <taxon>Mammalia</taxon>
        <taxon>Eutheria</taxon>
        <taxon>Laurasiatheria</taxon>
        <taxon>Chiroptera</taxon>
        <taxon>Yangochiroptera</taxon>
        <taxon>Vespertilionidae</taxon>
        <taxon>Myotis</taxon>
    </lineage>
</organism>
<dbReference type="OMA" id="KSEQCKM"/>
<feature type="domain" description="GAGE" evidence="3">
    <location>
        <begin position="1"/>
        <end position="114"/>
    </location>
</feature>